<dbReference type="OMA" id="QVATLIC"/>
<dbReference type="AlphaFoldDB" id="K3X8E9"/>
<dbReference type="Pfam" id="PF23565">
    <property type="entry name" value="ARM_TANGO6"/>
    <property type="match status" value="1"/>
</dbReference>
<comment type="similarity">
    <text evidence="1">Belongs to the Tango6 family.</text>
</comment>
<reference evidence="6" key="3">
    <citation type="submission" date="2015-02" db="UniProtKB">
        <authorList>
            <consortium name="EnsemblProtists"/>
        </authorList>
    </citation>
    <scope>IDENTIFICATION</scope>
    <source>
        <strain evidence="6">DAOM BR144</strain>
    </source>
</reference>
<evidence type="ECO:0000313" key="7">
    <source>
        <dbReference type="Proteomes" id="UP000019132"/>
    </source>
</evidence>
<evidence type="ECO:0000256" key="1">
    <source>
        <dbReference type="ARBA" id="ARBA00005724"/>
    </source>
</evidence>
<evidence type="ECO:0000256" key="2">
    <source>
        <dbReference type="SAM" id="MobiDB-lite"/>
    </source>
</evidence>
<feature type="region of interest" description="Disordered" evidence="2">
    <location>
        <begin position="528"/>
        <end position="550"/>
    </location>
</feature>
<keyword evidence="7" id="KW-1185">Reference proteome</keyword>
<reference evidence="7" key="1">
    <citation type="journal article" date="2010" name="Genome Biol.">
        <title>Genome sequence of the necrotrophic plant pathogen Pythium ultimum reveals original pathogenicity mechanisms and effector repertoire.</title>
        <authorList>
            <person name="Levesque C.A."/>
            <person name="Brouwer H."/>
            <person name="Cano L."/>
            <person name="Hamilton J.P."/>
            <person name="Holt C."/>
            <person name="Huitema E."/>
            <person name="Raffaele S."/>
            <person name="Robideau G.P."/>
            <person name="Thines M."/>
            <person name="Win J."/>
            <person name="Zerillo M.M."/>
            <person name="Beakes G.W."/>
            <person name="Boore J.L."/>
            <person name="Busam D."/>
            <person name="Dumas B."/>
            <person name="Ferriera S."/>
            <person name="Fuerstenberg S.I."/>
            <person name="Gachon C.M."/>
            <person name="Gaulin E."/>
            <person name="Govers F."/>
            <person name="Grenville-Briggs L."/>
            <person name="Horner N."/>
            <person name="Hostetler J."/>
            <person name="Jiang R.H."/>
            <person name="Johnson J."/>
            <person name="Krajaejun T."/>
            <person name="Lin H."/>
            <person name="Meijer H.J."/>
            <person name="Moore B."/>
            <person name="Morris P."/>
            <person name="Phuntmart V."/>
            <person name="Puiu D."/>
            <person name="Shetty J."/>
            <person name="Stajich J.E."/>
            <person name="Tripathy S."/>
            <person name="Wawra S."/>
            <person name="van West P."/>
            <person name="Whitty B.R."/>
            <person name="Coutinho P.M."/>
            <person name="Henrissat B."/>
            <person name="Martin F."/>
            <person name="Thomas P.D."/>
            <person name="Tyler B.M."/>
            <person name="De Vries R.P."/>
            <person name="Kamoun S."/>
            <person name="Yandell M."/>
            <person name="Tisserat N."/>
            <person name="Buell C.R."/>
        </authorList>
    </citation>
    <scope>NUCLEOTIDE SEQUENCE</scope>
    <source>
        <strain evidence="7">DAOM:BR144</strain>
    </source>
</reference>
<dbReference type="Gene3D" id="1.25.10.10">
    <property type="entry name" value="Leucine-rich Repeat Variant"/>
    <property type="match status" value="1"/>
</dbReference>
<protein>
    <recommendedName>
        <fullName evidence="8">RNA polymerase II assembly factor Rtp1 C-terminal domain-containing protein</fullName>
    </recommendedName>
</protein>
<evidence type="ECO:0000259" key="3">
    <source>
        <dbReference type="Pfam" id="PF10304"/>
    </source>
</evidence>
<dbReference type="PANTHER" id="PTHR20959">
    <property type="entry name" value="TRANSPORT AND GOLGI ORGANIZATION PROTEIN 6 FAMILY MEMBER"/>
    <property type="match status" value="1"/>
</dbReference>
<dbReference type="InterPro" id="IPR057407">
    <property type="entry name" value="HEAT_TANGO6"/>
</dbReference>
<feature type="domain" description="RNA polymerase II assembly factor Rtp1 C-terminal" evidence="4">
    <location>
        <begin position="733"/>
        <end position="847"/>
    </location>
</feature>
<dbReference type="InterPro" id="IPR019414">
    <property type="entry name" value="Rtp1_C2"/>
</dbReference>
<dbReference type="InterPro" id="IPR019451">
    <property type="entry name" value="Rtp1_C1"/>
</dbReference>
<dbReference type="InterPro" id="IPR039600">
    <property type="entry name" value="TANGO6/Rtp1"/>
</dbReference>
<evidence type="ECO:0000313" key="6">
    <source>
        <dbReference type="EnsemblProtists" id="PYU1_T013498"/>
    </source>
</evidence>
<feature type="domain" description="RNA polymerase II assembly factor Rtp1 C-terminal" evidence="3">
    <location>
        <begin position="986"/>
        <end position="1019"/>
    </location>
</feature>
<dbReference type="EnsemblProtists" id="PYU1_T013498">
    <property type="protein sequence ID" value="PYU1_T013498"/>
    <property type="gene ID" value="PYU1_G013469"/>
</dbReference>
<dbReference type="STRING" id="431595.K3X8E9"/>
<dbReference type="InterPro" id="IPR016024">
    <property type="entry name" value="ARM-type_fold"/>
</dbReference>
<dbReference type="HOGENOM" id="CLU_005760_0_0_1"/>
<evidence type="ECO:0000259" key="5">
    <source>
        <dbReference type="Pfam" id="PF23565"/>
    </source>
</evidence>
<evidence type="ECO:0000259" key="4">
    <source>
        <dbReference type="Pfam" id="PF10363"/>
    </source>
</evidence>
<organism evidence="6 7">
    <name type="scientific">Globisporangium ultimum (strain ATCC 200006 / CBS 805.95 / DAOM BR144)</name>
    <name type="common">Pythium ultimum</name>
    <dbReference type="NCBI Taxonomy" id="431595"/>
    <lineage>
        <taxon>Eukaryota</taxon>
        <taxon>Sar</taxon>
        <taxon>Stramenopiles</taxon>
        <taxon>Oomycota</taxon>
        <taxon>Peronosporomycetes</taxon>
        <taxon>Pythiales</taxon>
        <taxon>Pythiaceae</taxon>
        <taxon>Globisporangium</taxon>
    </lineage>
</organism>
<dbReference type="eggNOG" id="KOG4653">
    <property type="taxonomic scope" value="Eukaryota"/>
</dbReference>
<dbReference type="Pfam" id="PF10304">
    <property type="entry name" value="RTP1_C2"/>
    <property type="match status" value="1"/>
</dbReference>
<feature type="domain" description="TANGO6 HEAT repeat" evidence="5">
    <location>
        <begin position="243"/>
        <end position="503"/>
    </location>
</feature>
<dbReference type="InParanoid" id="K3X8E9"/>
<dbReference type="Pfam" id="PF10363">
    <property type="entry name" value="RTP1_C1"/>
    <property type="match status" value="1"/>
</dbReference>
<dbReference type="Proteomes" id="UP000019132">
    <property type="component" value="Unassembled WGS sequence"/>
</dbReference>
<dbReference type="SUPFAM" id="SSF48371">
    <property type="entry name" value="ARM repeat"/>
    <property type="match status" value="1"/>
</dbReference>
<reference evidence="7" key="2">
    <citation type="submission" date="2010-04" db="EMBL/GenBank/DDBJ databases">
        <authorList>
            <person name="Buell R."/>
            <person name="Hamilton J."/>
            <person name="Hostetler J."/>
        </authorList>
    </citation>
    <scope>NUCLEOTIDE SEQUENCE [LARGE SCALE GENOMIC DNA]</scope>
    <source>
        <strain evidence="7">DAOM:BR144</strain>
    </source>
</reference>
<dbReference type="PANTHER" id="PTHR20959:SF1">
    <property type="entry name" value="TRANSPORT AND GOLGI ORGANIZATION PROTEIN 6 HOMOLOG"/>
    <property type="match status" value="1"/>
</dbReference>
<evidence type="ECO:0008006" key="8">
    <source>
        <dbReference type="Google" id="ProtNLM"/>
    </source>
</evidence>
<accession>K3X8E9</accession>
<dbReference type="VEuPathDB" id="FungiDB:PYU1_G013469"/>
<dbReference type="GO" id="GO:0009306">
    <property type="term" value="P:protein secretion"/>
    <property type="evidence" value="ECO:0007669"/>
    <property type="project" value="TreeGrafter"/>
</dbReference>
<proteinExistence type="inferred from homology"/>
<dbReference type="EMBL" id="GL376593">
    <property type="status" value="NOT_ANNOTATED_CDS"/>
    <property type="molecule type" value="Genomic_DNA"/>
</dbReference>
<name>K3X8E9_GLOUD</name>
<sequence length="1045" mass="115680">MATMEALVKRQQELMGALRVFVDALRDIKKEDQIDGDVKAAIQQLCDAGGALNDNPEQQQPPLNEELQSRDLVWKAGLVPTFWQLSACMQQIDELEVMIVCKEAEQQAPKPKKPSSRPVAPAGLLSLRDYSILQAALEILFSWAAYPRVEFGILLPIDKRRPTRTLDMSKHVLQWGSKHVMITNSEGKNLLAIAQAMLHLLFLPQFQAILLPKYVVELVVLLVYGETCPLFASTTQSEFSRLRQMVLRGVMTTIEMLLGAVEEGNTQARVQVATLICQCPSDVDPVTYARALSRQVKELLSPTYRSSKLLCETAVLIADKIASQHPEVFQSEFVAQLLRPLLLYEDTRVDASLVATEEEMLESVTIATLLICGPPPSQHLLQALASVIRPMLHMYSFAMMSKSVLAQILQVTVVAWIRMCHGAAAVLQLAVLPVVPPLPEMVLAFGYERDQSAKWKRLREFCAGGTGGVAMRMMELEDDDLEDDTISLKMVVMAMTELLCSKELESSEVVGELFSSLLLTYMEVRKQTMPSPSHDSDKEEEAPLSPRKLKDSNSVTQLYKSAKIPTDVAGVEMILSLLLAIIESLGPSVLRSAEAILSCIGTVLATYNEPKASIVDSTDDSMQSNTLIEEVGGGLAASAGKGDDDDEGESDEILAICLGVVMTILEAGATKRSAAEEAQLQAMLPVLEVLSHHTRPEIAELASDARVKILARGNEDDDNRNASQSTKSFSQVLQEAQDDLRSNLVPLRARGVVSLTKLVRKSQQVRHDPEWTPRIQQLVQIFLTHLEDGESYVFLAAVQGLSTLSDAHPDVAISLLVSALRDRDNSLEKRIKLSEALLFTAKRCGETLPKYAKVFVYAYLDCIRPPRGQSTRRTPSKRFQLIQEIDSSEDKEPEEASVETDAGGDNTLVEATLRASCLSNLAEVCVLLQWSLQPFLVDVMTCVFGILQLELDATESVVAVRRGAAFLLKYLVQLMGWKMLEVMPDQLKPMYHMLKVVERTDKDSVVVFHARKALEALNDVMRTELFPQRDQQDGAFGLSSLRIVR</sequence>
<dbReference type="InterPro" id="IPR011989">
    <property type="entry name" value="ARM-like"/>
</dbReference>